<protein>
    <submittedName>
        <fullName evidence="3">Tripartite tricarboxylate transporter substrate binding protein</fullName>
    </submittedName>
</protein>
<dbReference type="PIRSF" id="PIRSF017082">
    <property type="entry name" value="YflP"/>
    <property type="match status" value="1"/>
</dbReference>
<keyword evidence="4" id="KW-1185">Reference proteome</keyword>
<dbReference type="InterPro" id="IPR006311">
    <property type="entry name" value="TAT_signal"/>
</dbReference>
<feature type="chain" id="PRO_5046422544" evidence="2">
    <location>
        <begin position="32"/>
        <end position="333"/>
    </location>
</feature>
<dbReference type="InterPro" id="IPR005064">
    <property type="entry name" value="BUG"/>
</dbReference>
<evidence type="ECO:0000256" key="2">
    <source>
        <dbReference type="SAM" id="SignalP"/>
    </source>
</evidence>
<organism evidence="3 4">
    <name type="scientific">Teichococcus aerophilus</name>
    <dbReference type="NCBI Taxonomy" id="1224513"/>
    <lineage>
        <taxon>Bacteria</taxon>
        <taxon>Pseudomonadati</taxon>
        <taxon>Pseudomonadota</taxon>
        <taxon>Alphaproteobacteria</taxon>
        <taxon>Acetobacterales</taxon>
        <taxon>Roseomonadaceae</taxon>
        <taxon>Roseomonas</taxon>
    </lineage>
</organism>
<gene>
    <name evidence="3" type="ORF">IBL26_05095</name>
</gene>
<name>A0ABR7RI15_9PROT</name>
<dbReference type="PANTHER" id="PTHR42928">
    <property type="entry name" value="TRICARBOXYLATE-BINDING PROTEIN"/>
    <property type="match status" value="1"/>
</dbReference>
<dbReference type="PANTHER" id="PTHR42928:SF5">
    <property type="entry name" value="BLR1237 PROTEIN"/>
    <property type="match status" value="1"/>
</dbReference>
<reference evidence="3 4" key="1">
    <citation type="journal article" date="2013" name="Int. J. Syst. Evol. Microbiol.">
        <title>Roseomonas aerophila sp. nov., isolated from air.</title>
        <authorList>
            <person name="Kim S.J."/>
            <person name="Weon H.Y."/>
            <person name="Ahn J.H."/>
            <person name="Hong S.B."/>
            <person name="Seok S.J."/>
            <person name="Whang K.S."/>
            <person name="Kwon S.W."/>
        </authorList>
    </citation>
    <scope>NUCLEOTIDE SEQUENCE [LARGE SCALE GENOMIC DNA]</scope>
    <source>
        <strain evidence="3 4">NBRC 108923</strain>
    </source>
</reference>
<feature type="signal peptide" evidence="2">
    <location>
        <begin position="1"/>
        <end position="31"/>
    </location>
</feature>
<accession>A0ABR7RI15</accession>
<dbReference type="Gene3D" id="3.40.190.10">
    <property type="entry name" value="Periplasmic binding protein-like II"/>
    <property type="match status" value="1"/>
</dbReference>
<dbReference type="CDD" id="cd07012">
    <property type="entry name" value="PBP2_Bug_TTT"/>
    <property type="match status" value="1"/>
</dbReference>
<comment type="similarity">
    <text evidence="1">Belongs to the UPF0065 (bug) family.</text>
</comment>
<dbReference type="Proteomes" id="UP000626026">
    <property type="component" value="Unassembled WGS sequence"/>
</dbReference>
<dbReference type="PROSITE" id="PS51318">
    <property type="entry name" value="TAT"/>
    <property type="match status" value="1"/>
</dbReference>
<dbReference type="Pfam" id="PF03401">
    <property type="entry name" value="TctC"/>
    <property type="match status" value="1"/>
</dbReference>
<evidence type="ECO:0000256" key="1">
    <source>
        <dbReference type="ARBA" id="ARBA00006987"/>
    </source>
</evidence>
<dbReference type="Gene3D" id="3.40.190.150">
    <property type="entry name" value="Bordetella uptake gene, domain 1"/>
    <property type="match status" value="1"/>
</dbReference>
<comment type="caution">
    <text evidence="3">The sequence shown here is derived from an EMBL/GenBank/DDBJ whole genome shotgun (WGS) entry which is preliminary data.</text>
</comment>
<keyword evidence="2" id="KW-0732">Signal</keyword>
<dbReference type="SUPFAM" id="SSF53850">
    <property type="entry name" value="Periplasmic binding protein-like II"/>
    <property type="match status" value="1"/>
</dbReference>
<proteinExistence type="inferred from homology"/>
<dbReference type="EMBL" id="JACTVA010000005">
    <property type="protein sequence ID" value="MBC9206204.1"/>
    <property type="molecule type" value="Genomic_DNA"/>
</dbReference>
<dbReference type="InterPro" id="IPR042100">
    <property type="entry name" value="Bug_dom1"/>
</dbReference>
<sequence>MAVTDGVNRRHLLRGAAALAPLMLPVRQAGAQTAPWPQAQPIRIIVPFGAGGATDIAARVIAQEMQGTLGQSMVLENRGGAGSTLGTGYVARLPPDGYTLLITTISGLAIGQTLYRDRIQYDADKSFAHVAIMMGTPYLLCVDPKLPIRSLADYLQAARVKPMGYSTSGVGGVAHLLGLRLARATGATLEHVPYRGSTQAITDVMAGVVPSVLDSLTATSAHIRSGALRPLATSAPERSADFPDVPTFRELGHADVVADGWAGLAAPAGTPRPILDKLAEAVRKAQASPNVQRRFAETSTTPGRLYLDDAQAFVRQEVAAWAPVIQASGITPD</sequence>
<evidence type="ECO:0000313" key="4">
    <source>
        <dbReference type="Proteomes" id="UP000626026"/>
    </source>
</evidence>
<evidence type="ECO:0000313" key="3">
    <source>
        <dbReference type="EMBL" id="MBC9206204.1"/>
    </source>
</evidence>